<proteinExistence type="predicted"/>
<protein>
    <submittedName>
        <fullName evidence="2">Uncharacterized protein</fullName>
    </submittedName>
</protein>
<feature type="region of interest" description="Disordered" evidence="1">
    <location>
        <begin position="62"/>
        <end position="83"/>
    </location>
</feature>
<dbReference type="AlphaFoldDB" id="A0A8R1HJ59"/>
<organism evidence="2 3">
    <name type="scientific">Caenorhabditis japonica</name>
    <dbReference type="NCBI Taxonomy" id="281687"/>
    <lineage>
        <taxon>Eukaryota</taxon>
        <taxon>Metazoa</taxon>
        <taxon>Ecdysozoa</taxon>
        <taxon>Nematoda</taxon>
        <taxon>Chromadorea</taxon>
        <taxon>Rhabditida</taxon>
        <taxon>Rhabditina</taxon>
        <taxon>Rhabditomorpha</taxon>
        <taxon>Rhabditoidea</taxon>
        <taxon>Rhabditidae</taxon>
        <taxon>Peloderinae</taxon>
        <taxon>Caenorhabditis</taxon>
    </lineage>
</organism>
<dbReference type="EnsemblMetazoa" id="CJA03221.1">
    <property type="protein sequence ID" value="CJA03221.1"/>
    <property type="gene ID" value="WBGene00122425"/>
</dbReference>
<reference evidence="2" key="2">
    <citation type="submission" date="2022-06" db="UniProtKB">
        <authorList>
            <consortium name="EnsemblMetazoa"/>
        </authorList>
    </citation>
    <scope>IDENTIFICATION</scope>
    <source>
        <strain evidence="2">DF5081</strain>
    </source>
</reference>
<sequence length="128" mass="14860">MIQELVEMGEKVGLRMNTNNIKVMKNKFASKSPVNTTHKNATTCIEEVNEYVYRGRLLNQNNELEQDEDAKQHGLRSTTSRTPQMLCLARESELKSSIPSFHRLSRMALEFGPSQRHFLKWSERPTQH</sequence>
<name>A0A8R1HJ59_CAEJA</name>
<evidence type="ECO:0000313" key="3">
    <source>
        <dbReference type="Proteomes" id="UP000005237"/>
    </source>
</evidence>
<accession>A0A8R1HJ59</accession>
<reference evidence="3" key="1">
    <citation type="submission" date="2010-08" db="EMBL/GenBank/DDBJ databases">
        <authorList>
            <consortium name="Caenorhabditis japonica Sequencing Consortium"/>
            <person name="Wilson R.K."/>
        </authorList>
    </citation>
    <scope>NUCLEOTIDE SEQUENCE [LARGE SCALE GENOMIC DNA]</scope>
    <source>
        <strain evidence="3">DF5081</strain>
    </source>
</reference>
<dbReference type="Proteomes" id="UP000005237">
    <property type="component" value="Unassembled WGS sequence"/>
</dbReference>
<evidence type="ECO:0000256" key="1">
    <source>
        <dbReference type="SAM" id="MobiDB-lite"/>
    </source>
</evidence>
<keyword evidence="3" id="KW-1185">Reference proteome</keyword>
<evidence type="ECO:0000313" key="2">
    <source>
        <dbReference type="EnsemblMetazoa" id="CJA03221.1"/>
    </source>
</evidence>